<dbReference type="GO" id="GO:0003774">
    <property type="term" value="F:cytoskeletal motor activity"/>
    <property type="evidence" value="ECO:0007669"/>
    <property type="project" value="InterPro"/>
</dbReference>
<dbReference type="GO" id="GO:0005198">
    <property type="term" value="F:structural molecule activity"/>
    <property type="evidence" value="ECO:0007669"/>
    <property type="project" value="InterPro"/>
</dbReference>
<sequence>MDALTNMPSLPPLATLATLQPGELPPAPTPDGAGGFGDMFRQALLRVDAAQHEAARQAEAVETGASDDIVGAMLASQEASLSFSMLIQVRNKVMAAFDDLMKTNV</sequence>
<keyword evidence="7" id="KW-1185">Reference proteome</keyword>
<keyword evidence="6" id="KW-0969">Cilium</keyword>
<organism evidence="6 7">
    <name type="scientific">Pseudoxanthomonas taiwanensis</name>
    <dbReference type="NCBI Taxonomy" id="176598"/>
    <lineage>
        <taxon>Bacteria</taxon>
        <taxon>Pseudomonadati</taxon>
        <taxon>Pseudomonadota</taxon>
        <taxon>Gammaproteobacteria</taxon>
        <taxon>Lysobacterales</taxon>
        <taxon>Lysobacteraceae</taxon>
        <taxon>Pseudoxanthomonas</taxon>
    </lineage>
</organism>
<comment type="similarity">
    <text evidence="2 5">Belongs to the FliE family.</text>
</comment>
<reference evidence="6" key="1">
    <citation type="submission" date="2017-10" db="EMBL/GenBank/DDBJ databases">
        <title>Whole genome sequencing of members of genus Pseudoxanthomonas.</title>
        <authorList>
            <person name="Kumar S."/>
            <person name="Bansal K."/>
            <person name="Kaur A."/>
            <person name="Patil P."/>
            <person name="Sharma S."/>
            <person name="Patil P.B."/>
        </authorList>
    </citation>
    <scope>NUCLEOTIDE SEQUENCE</scope>
    <source>
        <strain evidence="6">DSM 22914</strain>
    </source>
</reference>
<keyword evidence="4 5" id="KW-0975">Bacterial flagellum</keyword>
<dbReference type="GO" id="GO:0071973">
    <property type="term" value="P:bacterial-type flagellum-dependent cell motility"/>
    <property type="evidence" value="ECO:0007669"/>
    <property type="project" value="InterPro"/>
</dbReference>
<dbReference type="EMBL" id="PDWK01000099">
    <property type="protein sequence ID" value="KAF1684878.1"/>
    <property type="molecule type" value="Genomic_DNA"/>
</dbReference>
<comment type="subcellular location">
    <subcellularLocation>
        <location evidence="1 5">Bacterial flagellum basal body</location>
    </subcellularLocation>
</comment>
<accession>A0A921NTR0</accession>
<evidence type="ECO:0000313" key="6">
    <source>
        <dbReference type="EMBL" id="KAF1684878.1"/>
    </source>
</evidence>
<dbReference type="Pfam" id="PF02049">
    <property type="entry name" value="FliE"/>
    <property type="match status" value="1"/>
</dbReference>
<gene>
    <name evidence="5" type="primary">fliE</name>
    <name evidence="6" type="ORF">CR938_13360</name>
</gene>
<keyword evidence="6" id="KW-0966">Cell projection</keyword>
<proteinExistence type="inferred from homology"/>
<evidence type="ECO:0000256" key="3">
    <source>
        <dbReference type="ARBA" id="ARBA00018024"/>
    </source>
</evidence>
<protein>
    <recommendedName>
        <fullName evidence="3 5">Flagellar hook-basal body complex protein FliE</fullName>
    </recommendedName>
</protein>
<dbReference type="AlphaFoldDB" id="A0A921NTR0"/>
<dbReference type="PANTHER" id="PTHR34653">
    <property type="match status" value="1"/>
</dbReference>
<evidence type="ECO:0000313" key="7">
    <source>
        <dbReference type="Proteomes" id="UP000717981"/>
    </source>
</evidence>
<dbReference type="OrthoDB" id="8909229at2"/>
<comment type="caution">
    <text evidence="6">The sequence shown here is derived from an EMBL/GenBank/DDBJ whole genome shotgun (WGS) entry which is preliminary data.</text>
</comment>
<evidence type="ECO:0000256" key="5">
    <source>
        <dbReference type="HAMAP-Rule" id="MF_00724"/>
    </source>
</evidence>
<evidence type="ECO:0000256" key="1">
    <source>
        <dbReference type="ARBA" id="ARBA00004117"/>
    </source>
</evidence>
<dbReference type="HAMAP" id="MF_00724">
    <property type="entry name" value="FliE"/>
    <property type="match status" value="1"/>
</dbReference>
<evidence type="ECO:0000256" key="4">
    <source>
        <dbReference type="ARBA" id="ARBA00023143"/>
    </source>
</evidence>
<evidence type="ECO:0000256" key="2">
    <source>
        <dbReference type="ARBA" id="ARBA00009272"/>
    </source>
</evidence>
<keyword evidence="6" id="KW-0282">Flagellum</keyword>
<dbReference type="Proteomes" id="UP000717981">
    <property type="component" value="Unassembled WGS sequence"/>
</dbReference>
<name>A0A921NTR0_9GAMM</name>
<dbReference type="GO" id="GO:0009425">
    <property type="term" value="C:bacterial-type flagellum basal body"/>
    <property type="evidence" value="ECO:0007669"/>
    <property type="project" value="UniProtKB-SubCell"/>
</dbReference>
<dbReference type="PRINTS" id="PR01006">
    <property type="entry name" value="FLGHOOKFLIE"/>
</dbReference>
<dbReference type="PANTHER" id="PTHR34653:SF1">
    <property type="entry name" value="FLAGELLAR HOOK-BASAL BODY COMPLEX PROTEIN FLIE"/>
    <property type="match status" value="1"/>
</dbReference>
<dbReference type="InterPro" id="IPR001624">
    <property type="entry name" value="FliE"/>
</dbReference>
<dbReference type="RefSeq" id="WP_162125471.1">
    <property type="nucleotide sequence ID" value="NZ_PDWK01000099.1"/>
</dbReference>